<comment type="caution">
    <text evidence="2">The sequence shown here is derived from an EMBL/GenBank/DDBJ whole genome shotgun (WGS) entry which is preliminary data.</text>
</comment>
<keyword evidence="2" id="KW-0121">Carboxypeptidase</keyword>
<sequence>MIPGLMLVAASVWGYSGLGIVPGGDVLRPGDYSTGVRAAAFEGDGNVAVQVLVPIHLTLGLLDGLEASLMYPGRNSGATNISGSLALQLVKATRDNPTRVSLGLTNLGAPAVAAGVSKPSSFVSANNLFMVLARDFNATIGGQLRTLAVGYLGFSGSMPGFPFVNLDSRVMIGLEVPVREYGSFYSEYLGPAPASGQFFNVGARYEVFPGFELDAVSLGQPGQAAWDRAWTLGVNYRGQWPALLAASNKAAQGVVDPAAPMPDSPLPPIPAGTPSGAPLPAPAKAKLPPVPAVAPPPAPLGTVYGRVTTQSGTPLPNAQVGLLELMQWRQTTNSGAYFVPSVPKGQYTLAVQDTGGRVIASRSVDVRGTGPVQADLRVDAPGQAASPGTLF</sequence>
<name>A0A937X618_9BACT</name>
<organism evidence="2 3">
    <name type="scientific">Candidatus Tanganyikabacteria bacterium</name>
    <dbReference type="NCBI Taxonomy" id="2961651"/>
    <lineage>
        <taxon>Bacteria</taxon>
        <taxon>Bacillati</taxon>
        <taxon>Candidatus Sericytochromatia</taxon>
        <taxon>Candidatus Tanganyikabacteria</taxon>
    </lineage>
</organism>
<dbReference type="InterPro" id="IPR013784">
    <property type="entry name" value="Carb-bd-like_fold"/>
</dbReference>
<dbReference type="Proteomes" id="UP000703893">
    <property type="component" value="Unassembled WGS sequence"/>
</dbReference>
<evidence type="ECO:0000256" key="1">
    <source>
        <dbReference type="SAM" id="MobiDB-lite"/>
    </source>
</evidence>
<dbReference type="GO" id="GO:0004180">
    <property type="term" value="F:carboxypeptidase activity"/>
    <property type="evidence" value="ECO:0007669"/>
    <property type="project" value="UniProtKB-KW"/>
</dbReference>
<keyword evidence="2" id="KW-0378">Hydrolase</keyword>
<feature type="region of interest" description="Disordered" evidence="1">
    <location>
        <begin position="258"/>
        <end position="283"/>
    </location>
</feature>
<accession>A0A937X618</accession>
<reference evidence="2 3" key="1">
    <citation type="submission" date="2019-03" db="EMBL/GenBank/DDBJ databases">
        <title>Lake Tanganyika Metagenome-Assembled Genomes (MAGs).</title>
        <authorList>
            <person name="Tran P."/>
        </authorList>
    </citation>
    <scope>NUCLEOTIDE SEQUENCE [LARGE SCALE GENOMIC DNA]</scope>
    <source>
        <strain evidence="2">K_DeepCast_65m_m2_236</strain>
    </source>
</reference>
<dbReference type="EMBL" id="VGJX01000166">
    <property type="protein sequence ID" value="MBM3274261.1"/>
    <property type="molecule type" value="Genomic_DNA"/>
</dbReference>
<gene>
    <name evidence="2" type="ORF">FJZ00_03855</name>
</gene>
<dbReference type="GO" id="GO:0030246">
    <property type="term" value="F:carbohydrate binding"/>
    <property type="evidence" value="ECO:0007669"/>
    <property type="project" value="InterPro"/>
</dbReference>
<dbReference type="AlphaFoldDB" id="A0A937X618"/>
<protein>
    <submittedName>
        <fullName evidence="2">Carboxypeptidase regulatory-like domain-containing protein</fullName>
    </submittedName>
</protein>
<evidence type="ECO:0000313" key="2">
    <source>
        <dbReference type="EMBL" id="MBM3274261.1"/>
    </source>
</evidence>
<dbReference type="Gene3D" id="2.60.40.1120">
    <property type="entry name" value="Carboxypeptidase-like, regulatory domain"/>
    <property type="match status" value="1"/>
</dbReference>
<evidence type="ECO:0000313" key="3">
    <source>
        <dbReference type="Proteomes" id="UP000703893"/>
    </source>
</evidence>
<dbReference type="SUPFAM" id="SSF49452">
    <property type="entry name" value="Starch-binding domain-like"/>
    <property type="match status" value="1"/>
</dbReference>
<dbReference type="Pfam" id="PF13620">
    <property type="entry name" value="CarboxypepD_reg"/>
    <property type="match status" value="1"/>
</dbReference>
<feature type="compositionally biased region" description="Pro residues" evidence="1">
    <location>
        <begin position="259"/>
        <end position="281"/>
    </location>
</feature>
<proteinExistence type="predicted"/>
<keyword evidence="2" id="KW-0645">Protease</keyword>